<dbReference type="AlphaFoldDB" id="A0A8T9C7V6"/>
<protein>
    <submittedName>
        <fullName evidence="2">Uncharacterized protein</fullName>
    </submittedName>
</protein>
<dbReference type="EMBL" id="QGMK01000434">
    <property type="protein sequence ID" value="TVY81711.1"/>
    <property type="molecule type" value="Genomic_DNA"/>
</dbReference>
<evidence type="ECO:0000313" key="2">
    <source>
        <dbReference type="EMBL" id="TVY81711.1"/>
    </source>
</evidence>
<reference evidence="2 3" key="1">
    <citation type="submission" date="2018-05" db="EMBL/GenBank/DDBJ databases">
        <title>Genome sequencing and assembly of the regulated plant pathogen Lachnellula willkommii and related sister species for the development of diagnostic species identification markers.</title>
        <authorList>
            <person name="Giroux E."/>
            <person name="Bilodeau G."/>
        </authorList>
    </citation>
    <scope>NUCLEOTIDE SEQUENCE [LARGE SCALE GENOMIC DNA]</scope>
    <source>
        <strain evidence="2 3">CBS 268.59</strain>
    </source>
</reference>
<gene>
    <name evidence="2" type="ORF">LSUE1_G003658</name>
</gene>
<organism evidence="2 3">
    <name type="scientific">Lachnellula suecica</name>
    <dbReference type="NCBI Taxonomy" id="602035"/>
    <lineage>
        <taxon>Eukaryota</taxon>
        <taxon>Fungi</taxon>
        <taxon>Dikarya</taxon>
        <taxon>Ascomycota</taxon>
        <taxon>Pezizomycotina</taxon>
        <taxon>Leotiomycetes</taxon>
        <taxon>Helotiales</taxon>
        <taxon>Lachnaceae</taxon>
        <taxon>Lachnellula</taxon>
    </lineage>
</organism>
<comment type="caution">
    <text evidence="2">The sequence shown here is derived from an EMBL/GenBank/DDBJ whole genome shotgun (WGS) entry which is preliminary data.</text>
</comment>
<feature type="region of interest" description="Disordered" evidence="1">
    <location>
        <begin position="240"/>
        <end position="314"/>
    </location>
</feature>
<feature type="region of interest" description="Disordered" evidence="1">
    <location>
        <begin position="362"/>
        <end position="391"/>
    </location>
</feature>
<feature type="compositionally biased region" description="Low complexity" evidence="1">
    <location>
        <begin position="16"/>
        <end position="33"/>
    </location>
</feature>
<dbReference type="Proteomes" id="UP000469558">
    <property type="component" value="Unassembled WGS sequence"/>
</dbReference>
<keyword evidence="3" id="KW-1185">Reference proteome</keyword>
<accession>A0A8T9C7V6</accession>
<sequence length="521" mass="56317">MAPGSQSPPIDTGSTETNATAAEAQAQPAPAANKNGPDHRFQLNQDLLFEREFGGDTYVSAHLQRLQHGCFTDKNIHKEDTPHVTFVAITFTFHPCFEAHRFKSAVISITAKSIAGPIRILKFAPHLAFGRMSQTSMKWNFKLGASVGLSQGPVKAAVEPSIGYEKDSVVGTLMKIQGSTRSTRANELEVLAIGKKLTSMPDTKVVWSLEENTQQKDGLPREFTFVFLLERLRPARALSTSSEVTIKPPGRQRAQSHLSTTSNDTSFDGVSEVEKVNSDIGEEDLSLPLPTKTKEKRNSIGSVDGSGRPTTYPRKSIEGLTHVVNPGSDTTDFDSWKSSSAPIVEEGTSTPRNEVVLGHTNSITSEDHPEGTSPWPPLNGDNDVPNDSDHTSMDGTSDVLRAMHIASKKKEIPTFNNGFDPMTKAFDTDCETVFTPITFSITVEPTIDDSPLSSASVTNWAIVGGECGQRFPTALSDAEDASGGEHPDVMVNGLYNFAKLPGSWEDMVELPGNSVTSVVSL</sequence>
<evidence type="ECO:0000313" key="3">
    <source>
        <dbReference type="Proteomes" id="UP000469558"/>
    </source>
</evidence>
<feature type="compositionally biased region" description="Polar residues" evidence="1">
    <location>
        <begin position="1"/>
        <end position="15"/>
    </location>
</feature>
<dbReference type="OrthoDB" id="4497018at2759"/>
<feature type="region of interest" description="Disordered" evidence="1">
    <location>
        <begin position="1"/>
        <end position="37"/>
    </location>
</feature>
<name>A0A8T9C7V6_9HELO</name>
<feature type="compositionally biased region" description="Polar residues" evidence="1">
    <location>
        <begin position="253"/>
        <end position="268"/>
    </location>
</feature>
<proteinExistence type="predicted"/>
<evidence type="ECO:0000256" key="1">
    <source>
        <dbReference type="SAM" id="MobiDB-lite"/>
    </source>
</evidence>